<name>A0A4Z1PMC9_9PEZI</name>
<accession>A0A4Z1PMC9</accession>
<keyword evidence="1" id="KW-0732">Signal</keyword>
<evidence type="ECO:0000313" key="3">
    <source>
        <dbReference type="Proteomes" id="UP000298493"/>
    </source>
</evidence>
<organism evidence="2 3">
    <name type="scientific">Venturia nashicola</name>
    <dbReference type="NCBI Taxonomy" id="86259"/>
    <lineage>
        <taxon>Eukaryota</taxon>
        <taxon>Fungi</taxon>
        <taxon>Dikarya</taxon>
        <taxon>Ascomycota</taxon>
        <taxon>Pezizomycotina</taxon>
        <taxon>Dothideomycetes</taxon>
        <taxon>Pleosporomycetidae</taxon>
        <taxon>Venturiales</taxon>
        <taxon>Venturiaceae</taxon>
        <taxon>Venturia</taxon>
    </lineage>
</organism>
<reference evidence="2 3" key="1">
    <citation type="submission" date="2019-04" db="EMBL/GenBank/DDBJ databases">
        <title>High contiguity whole genome sequence and gene annotation resource for two Venturia nashicola isolates.</title>
        <authorList>
            <person name="Prokchorchik M."/>
            <person name="Won K."/>
            <person name="Lee Y."/>
            <person name="Choi E.D."/>
            <person name="Segonzac C."/>
            <person name="Sohn K.H."/>
        </authorList>
    </citation>
    <scope>NUCLEOTIDE SEQUENCE [LARGE SCALE GENOMIC DNA]</scope>
    <source>
        <strain evidence="2 3">PRI2</strain>
    </source>
</reference>
<dbReference type="Pfam" id="PF14273">
    <property type="entry name" value="DUF4360"/>
    <property type="match status" value="1"/>
</dbReference>
<feature type="signal peptide" evidence="1">
    <location>
        <begin position="1"/>
        <end position="16"/>
    </location>
</feature>
<dbReference type="InterPro" id="IPR025649">
    <property type="entry name" value="DUF4360"/>
</dbReference>
<proteinExistence type="predicted"/>
<dbReference type="AlphaFoldDB" id="A0A4Z1PMC9"/>
<dbReference type="EMBL" id="SNSC02000001">
    <property type="protein sequence ID" value="TID27319.1"/>
    <property type="molecule type" value="Genomic_DNA"/>
</dbReference>
<gene>
    <name evidence="2" type="ORF">E6O75_ATG00086</name>
</gene>
<comment type="caution">
    <text evidence="2">The sequence shown here is derived from an EMBL/GenBank/DDBJ whole genome shotgun (WGS) entry which is preliminary data.</text>
</comment>
<protein>
    <submittedName>
        <fullName evidence="2">Uncharacterized protein</fullName>
    </submittedName>
</protein>
<sequence length="206" mass="23036">MFLLLSLLSLALGAIARPLQILEAQTLDTQSIQSQLSTSAAADACLLGKRIVIQDAKALNTTLLWEIGTINAEDGEQFCRTVIKMDYDNAWQYAVTGIDWRSNAEVEGSSQAAISLLFSFENTNRITRYKWTIDAPKDAEWRQSVKINAANQQWSPCRVNVALSLEWRIGFYLTEGKKGPAEGVLGVTDREDKPLELKLGVRWRKC</sequence>
<dbReference type="OrthoDB" id="10311242at2759"/>
<keyword evidence="3" id="KW-1185">Reference proteome</keyword>
<feature type="chain" id="PRO_5021237796" evidence="1">
    <location>
        <begin position="17"/>
        <end position="206"/>
    </location>
</feature>
<evidence type="ECO:0000313" key="2">
    <source>
        <dbReference type="EMBL" id="TID27319.1"/>
    </source>
</evidence>
<evidence type="ECO:0000256" key="1">
    <source>
        <dbReference type="SAM" id="SignalP"/>
    </source>
</evidence>
<dbReference type="Proteomes" id="UP000298493">
    <property type="component" value="Unassembled WGS sequence"/>
</dbReference>